<proteinExistence type="predicted"/>
<dbReference type="AlphaFoldDB" id="A0A086ZJE0"/>
<comment type="caution">
    <text evidence="1">The sequence shown here is derived from an EMBL/GenBank/DDBJ whole genome shotgun (WGS) entry which is preliminary data.</text>
</comment>
<organism evidence="1 2">
    <name type="scientific">Bifidobacterium bohemicum DSM 22767</name>
    <dbReference type="NCBI Taxonomy" id="1437606"/>
    <lineage>
        <taxon>Bacteria</taxon>
        <taxon>Bacillati</taxon>
        <taxon>Actinomycetota</taxon>
        <taxon>Actinomycetes</taxon>
        <taxon>Bifidobacteriales</taxon>
        <taxon>Bifidobacteriaceae</taxon>
        <taxon>Bifidobacterium</taxon>
    </lineage>
</organism>
<keyword evidence="2" id="KW-1185">Reference proteome</keyword>
<dbReference type="STRING" id="1437606.BBOH_0112"/>
<gene>
    <name evidence="1" type="ORF">BBOH_0112</name>
</gene>
<dbReference type="EMBL" id="JGYP01000001">
    <property type="protein sequence ID" value="KFI46640.1"/>
    <property type="molecule type" value="Genomic_DNA"/>
</dbReference>
<protein>
    <submittedName>
        <fullName evidence="1">Uncharacterized protein</fullName>
    </submittedName>
</protein>
<name>A0A086ZJE0_9BIFI</name>
<reference evidence="1 2" key="1">
    <citation type="submission" date="2014-03" db="EMBL/GenBank/DDBJ databases">
        <title>Genomics of Bifidobacteria.</title>
        <authorList>
            <person name="Ventura M."/>
            <person name="Milani C."/>
            <person name="Lugli G.A."/>
        </authorList>
    </citation>
    <scope>NUCLEOTIDE SEQUENCE [LARGE SCALE GENOMIC DNA]</scope>
    <source>
        <strain evidence="1 2">DSM 22767</strain>
    </source>
</reference>
<sequence length="33" mass="3731">MCLGRCPIVAKCHTMTDVHQVIESRMFAHCALK</sequence>
<evidence type="ECO:0000313" key="2">
    <source>
        <dbReference type="Proteomes" id="UP000029096"/>
    </source>
</evidence>
<dbReference type="Proteomes" id="UP000029096">
    <property type="component" value="Unassembled WGS sequence"/>
</dbReference>
<evidence type="ECO:0000313" key="1">
    <source>
        <dbReference type="EMBL" id="KFI46640.1"/>
    </source>
</evidence>
<accession>A0A086ZJE0</accession>